<sequence length="145" mass="16050">EAASAPLLRQLTNVQRGALRRAGTDCPRGRVDWQVCAKVCAEVRRSRGTAHAVLWSPLCSPKSPTKGFPPMLRTTSKRSRTQGSEASSRKLGGEVREPAEAEEASVQLELTQAEEENRWLHGERDRMRRESNLLAVSIGVNMEAE</sequence>
<protein>
    <submittedName>
        <fullName evidence="2">Uncharacterized protein</fullName>
    </submittedName>
</protein>
<dbReference type="Proteomes" id="UP001189429">
    <property type="component" value="Unassembled WGS sequence"/>
</dbReference>
<evidence type="ECO:0000313" key="3">
    <source>
        <dbReference type="Proteomes" id="UP001189429"/>
    </source>
</evidence>
<dbReference type="EMBL" id="CAUYUJ010018066">
    <property type="protein sequence ID" value="CAK0880393.1"/>
    <property type="molecule type" value="Genomic_DNA"/>
</dbReference>
<reference evidence="2" key="1">
    <citation type="submission" date="2023-10" db="EMBL/GenBank/DDBJ databases">
        <authorList>
            <person name="Chen Y."/>
            <person name="Shah S."/>
            <person name="Dougan E. K."/>
            <person name="Thang M."/>
            <person name="Chan C."/>
        </authorList>
    </citation>
    <scope>NUCLEOTIDE SEQUENCE [LARGE SCALE GENOMIC DNA]</scope>
</reference>
<proteinExistence type="predicted"/>
<name>A0ABN9W4A9_9DINO</name>
<comment type="caution">
    <text evidence="2">The sequence shown here is derived from an EMBL/GenBank/DDBJ whole genome shotgun (WGS) entry which is preliminary data.</text>
</comment>
<feature type="compositionally biased region" description="Basic and acidic residues" evidence="1">
    <location>
        <begin position="87"/>
        <end position="99"/>
    </location>
</feature>
<evidence type="ECO:0000256" key="1">
    <source>
        <dbReference type="SAM" id="MobiDB-lite"/>
    </source>
</evidence>
<gene>
    <name evidence="2" type="ORF">PCOR1329_LOCUS63548</name>
</gene>
<feature type="non-terminal residue" evidence="2">
    <location>
        <position position="1"/>
    </location>
</feature>
<feature type="region of interest" description="Disordered" evidence="1">
    <location>
        <begin position="58"/>
        <end position="123"/>
    </location>
</feature>
<evidence type="ECO:0000313" key="2">
    <source>
        <dbReference type="EMBL" id="CAK0880393.1"/>
    </source>
</evidence>
<keyword evidence="3" id="KW-1185">Reference proteome</keyword>
<organism evidence="2 3">
    <name type="scientific">Prorocentrum cordatum</name>
    <dbReference type="NCBI Taxonomy" id="2364126"/>
    <lineage>
        <taxon>Eukaryota</taxon>
        <taxon>Sar</taxon>
        <taxon>Alveolata</taxon>
        <taxon>Dinophyceae</taxon>
        <taxon>Prorocentrales</taxon>
        <taxon>Prorocentraceae</taxon>
        <taxon>Prorocentrum</taxon>
    </lineage>
</organism>
<feature type="non-terminal residue" evidence="2">
    <location>
        <position position="145"/>
    </location>
</feature>
<accession>A0ABN9W4A9</accession>